<comment type="caution">
    <text evidence="1">The sequence shown here is derived from an EMBL/GenBank/DDBJ whole genome shotgun (WGS) entry which is preliminary data.</text>
</comment>
<dbReference type="EMBL" id="WHWB01031898">
    <property type="protein sequence ID" value="KAJ7427611.1"/>
    <property type="molecule type" value="Genomic_DNA"/>
</dbReference>
<evidence type="ECO:0000313" key="2">
    <source>
        <dbReference type="Proteomes" id="UP001145742"/>
    </source>
</evidence>
<protein>
    <submittedName>
        <fullName evidence="1">Uncharacterized protein</fullName>
    </submittedName>
</protein>
<proteinExistence type="predicted"/>
<reference evidence="1" key="1">
    <citation type="submission" date="2019-10" db="EMBL/GenBank/DDBJ databases">
        <authorList>
            <person name="Soares A.E.R."/>
            <person name="Aleixo A."/>
            <person name="Schneider P."/>
            <person name="Miyaki C.Y."/>
            <person name="Schneider M.P."/>
            <person name="Mello C."/>
            <person name="Vasconcelos A.T.R."/>
        </authorList>
    </citation>
    <scope>NUCLEOTIDE SEQUENCE</scope>
    <source>
        <tissue evidence="1">Muscle</tissue>
    </source>
</reference>
<accession>A0ABQ9DTP7</accession>
<organism evidence="1 2">
    <name type="scientific">Willisornis vidua</name>
    <name type="common">Xingu scale-backed antbird</name>
    <dbReference type="NCBI Taxonomy" id="1566151"/>
    <lineage>
        <taxon>Eukaryota</taxon>
        <taxon>Metazoa</taxon>
        <taxon>Chordata</taxon>
        <taxon>Craniata</taxon>
        <taxon>Vertebrata</taxon>
        <taxon>Euteleostomi</taxon>
        <taxon>Archelosauria</taxon>
        <taxon>Archosauria</taxon>
        <taxon>Dinosauria</taxon>
        <taxon>Saurischia</taxon>
        <taxon>Theropoda</taxon>
        <taxon>Coelurosauria</taxon>
        <taxon>Aves</taxon>
        <taxon>Neognathae</taxon>
        <taxon>Neoaves</taxon>
        <taxon>Telluraves</taxon>
        <taxon>Australaves</taxon>
        <taxon>Passeriformes</taxon>
        <taxon>Thamnophilidae</taxon>
        <taxon>Willisornis</taxon>
    </lineage>
</organism>
<name>A0ABQ9DTP7_9PASS</name>
<keyword evidence="2" id="KW-1185">Reference proteome</keyword>
<sequence>MATRPTAGPSYCEASQDWKKGTLAPNFKRSMKEDPENYELVSLTSILGKMVEQLILETISRHMKDKKVNRISHYEFTKEK</sequence>
<evidence type="ECO:0000313" key="1">
    <source>
        <dbReference type="EMBL" id="KAJ7427611.1"/>
    </source>
</evidence>
<gene>
    <name evidence="1" type="ORF">WISP_05487</name>
</gene>
<dbReference type="Proteomes" id="UP001145742">
    <property type="component" value="Unassembled WGS sequence"/>
</dbReference>